<accession>A0AAX3VWF7</accession>
<dbReference type="Proteomes" id="UP001239426">
    <property type="component" value="Chromosome"/>
</dbReference>
<evidence type="ECO:0000313" key="2">
    <source>
        <dbReference type="Proteomes" id="UP001239426"/>
    </source>
</evidence>
<evidence type="ECO:0000313" key="1">
    <source>
        <dbReference type="EMBL" id="WHF37149.1"/>
    </source>
</evidence>
<organism evidence="1 2">
    <name type="scientific">Aeromonas salmonicida</name>
    <dbReference type="NCBI Taxonomy" id="645"/>
    <lineage>
        <taxon>Bacteria</taxon>
        <taxon>Pseudomonadati</taxon>
        <taxon>Pseudomonadota</taxon>
        <taxon>Gammaproteobacteria</taxon>
        <taxon>Aeromonadales</taxon>
        <taxon>Aeromonadaceae</taxon>
        <taxon>Aeromonas</taxon>
    </lineage>
</organism>
<dbReference type="RefSeq" id="WP_282684074.1">
    <property type="nucleotide sequence ID" value="NZ_CP124841.1"/>
</dbReference>
<dbReference type="EMBL" id="CP124841">
    <property type="protein sequence ID" value="WHF37149.1"/>
    <property type="molecule type" value="Genomic_DNA"/>
</dbReference>
<sequence length="436" mass="50155">MDNKFGRALEHLTKTTSLECVLSAIQAVEDFFSDEWLKKNEGHRLQLLWARRDYLSTNELYSFGKAINRLKQQNLTWLQSTASEIKKSIHTSHGLITEIIIVGSLSTEKGIVKPCPKSYPIYDYTIDFDSGYRYKVSVKNFDISEHEKAFKERCDLIRKTFKNYIKHYKTSGSLYVFCDNHILTEEITKEICFFIVQMKEHGNYFFENLGVVVKFHEIAHFNKKVLLHSSDMVMILSNQHHNEQRNIESKIKSANNSLLKDPADKFSIKKLIIRLGETTDITQIKKYVENIAEDDANCGFDICMIMQPTVCSNLEDNSTEIVNSMLIIPRLYYSLSDNFPDKLKNTGLVNMELGVGSISFEKAPLKLTDGNTIIDLDLSKCYVYQQGDVYLKMQKKGEVYSGEFTKHVPGVQSHLVFKNLVFNAVVFDHTNKLLIV</sequence>
<dbReference type="AlphaFoldDB" id="A0AAX3VWF7"/>
<protein>
    <submittedName>
        <fullName evidence="1">Uncharacterized protein</fullName>
    </submittedName>
</protein>
<reference evidence="1" key="1">
    <citation type="submission" date="2023-05" db="EMBL/GenBank/DDBJ databases">
        <title>Aeromonas salmonicida 57, complete genome.</title>
        <authorList>
            <person name="Shao L."/>
        </authorList>
    </citation>
    <scope>NUCLEOTIDE SEQUENCE</scope>
    <source>
        <strain evidence="1">57</strain>
    </source>
</reference>
<proteinExistence type="predicted"/>
<gene>
    <name evidence="1" type="ORF">QLQ87_01930</name>
</gene>
<name>A0AAX3VWF7_AERSA</name>